<proteinExistence type="predicted"/>
<reference evidence="3 4" key="1">
    <citation type="journal article" date="2024" name="Plant J.">
        <title>Genome sequences and population genomics reveal climatic adaptation and genomic divergence between two closely related sweetgum species.</title>
        <authorList>
            <person name="Xu W.Q."/>
            <person name="Ren C.Q."/>
            <person name="Zhang X.Y."/>
            <person name="Comes H.P."/>
            <person name="Liu X.H."/>
            <person name="Li Y.G."/>
            <person name="Kettle C.J."/>
            <person name="Jalonen R."/>
            <person name="Gaisberger H."/>
            <person name="Ma Y.Z."/>
            <person name="Qiu Y.X."/>
        </authorList>
    </citation>
    <scope>NUCLEOTIDE SEQUENCE [LARGE SCALE GENOMIC DNA]</scope>
    <source>
        <strain evidence="3">Hangzhou</strain>
    </source>
</reference>
<evidence type="ECO:0000259" key="2">
    <source>
        <dbReference type="Pfam" id="PF14383"/>
    </source>
</evidence>
<feature type="compositionally biased region" description="Basic and acidic residues" evidence="1">
    <location>
        <begin position="199"/>
        <end position="235"/>
    </location>
</feature>
<dbReference type="Pfam" id="PF14383">
    <property type="entry name" value="VARLMGL"/>
    <property type="match status" value="1"/>
</dbReference>
<feature type="compositionally biased region" description="Polar residues" evidence="1">
    <location>
        <begin position="236"/>
        <end position="249"/>
    </location>
</feature>
<feature type="domain" description="DUF3741" evidence="2">
    <location>
        <begin position="85"/>
        <end position="102"/>
    </location>
</feature>
<gene>
    <name evidence="3" type="ORF">L1049_014376</name>
</gene>
<feature type="compositionally biased region" description="Low complexity" evidence="1">
    <location>
        <begin position="282"/>
        <end position="296"/>
    </location>
</feature>
<name>A0AAP0RN66_LIQFO</name>
<accession>A0AAP0RN66</accession>
<evidence type="ECO:0000313" key="3">
    <source>
        <dbReference type="EMBL" id="KAK9280678.1"/>
    </source>
</evidence>
<keyword evidence="4" id="KW-1185">Reference proteome</keyword>
<dbReference type="Proteomes" id="UP001415857">
    <property type="component" value="Unassembled WGS sequence"/>
</dbReference>
<dbReference type="PANTHER" id="PTHR35499">
    <property type="entry name" value="OS05G0128300 PROTEIN"/>
    <property type="match status" value="1"/>
</dbReference>
<comment type="caution">
    <text evidence="3">The sequence shown here is derived from an EMBL/GenBank/DDBJ whole genome shotgun (WGS) entry which is preliminary data.</text>
</comment>
<evidence type="ECO:0000313" key="4">
    <source>
        <dbReference type="Proteomes" id="UP001415857"/>
    </source>
</evidence>
<sequence>MKFLSSSTSSSSSTCTTTTSFDENFCNSKSATAGCIAGVLRRLLCSSSLPTYPSDHIMETSPLECDKIQELEEEEKKEAPITPASPGIVARLMGLDSMPVNNLGHTQMTPNSILRSRSMNSVDYWPECDRMQGRHRRVKTSLSFREPPTFLEREDEEFFILSFENGGESKELRSKGRKSEAALGELKQRRAERCRRKENRGENVLEQKKKEDQETRKKISIEKENVRRRVSEKPSQKISKVNDSTNNLRPTKMHAAAEIVKPTKHKEARDGSKLRKKKKKNYSAAKKVVPECSSEESSPVSVLDLDQFLVDLEVHTSEEDSRLMGSSSKRKLLPEQENCEQPSPLDTSSVISDDYRETKMIEGETHGSKKKDYKQSQNYVDMWGEICRLVGGEMMESNRICKEMWKVEDFEHIGADFGVQILDQLLNELVDLLVGPPMKIFEL</sequence>
<evidence type="ECO:0000256" key="1">
    <source>
        <dbReference type="SAM" id="MobiDB-lite"/>
    </source>
</evidence>
<dbReference type="InterPro" id="IPR032795">
    <property type="entry name" value="DUF3741-assoc"/>
</dbReference>
<protein>
    <recommendedName>
        <fullName evidence="2">DUF3741 domain-containing protein</fullName>
    </recommendedName>
</protein>
<dbReference type="EMBL" id="JBBPBK010000008">
    <property type="protein sequence ID" value="KAK9280678.1"/>
    <property type="molecule type" value="Genomic_DNA"/>
</dbReference>
<dbReference type="PANTHER" id="PTHR35499:SF1">
    <property type="entry name" value="DUF3741 DOMAIN-CONTAINING PROTEIN"/>
    <property type="match status" value="1"/>
</dbReference>
<dbReference type="AlphaFoldDB" id="A0AAP0RN66"/>
<feature type="region of interest" description="Disordered" evidence="1">
    <location>
        <begin position="192"/>
        <end position="296"/>
    </location>
</feature>
<organism evidence="3 4">
    <name type="scientific">Liquidambar formosana</name>
    <name type="common">Formosan gum</name>
    <dbReference type="NCBI Taxonomy" id="63359"/>
    <lineage>
        <taxon>Eukaryota</taxon>
        <taxon>Viridiplantae</taxon>
        <taxon>Streptophyta</taxon>
        <taxon>Embryophyta</taxon>
        <taxon>Tracheophyta</taxon>
        <taxon>Spermatophyta</taxon>
        <taxon>Magnoliopsida</taxon>
        <taxon>eudicotyledons</taxon>
        <taxon>Gunneridae</taxon>
        <taxon>Pentapetalae</taxon>
        <taxon>Saxifragales</taxon>
        <taxon>Altingiaceae</taxon>
        <taxon>Liquidambar</taxon>
    </lineage>
</organism>
<feature type="region of interest" description="Disordered" evidence="1">
    <location>
        <begin position="317"/>
        <end position="347"/>
    </location>
</feature>